<gene>
    <name evidence="5" type="ORF">HCU74_12665</name>
</gene>
<reference evidence="5 6" key="1">
    <citation type="submission" date="2020-04" db="EMBL/GenBank/DDBJ databases">
        <authorList>
            <person name="Yoon J."/>
        </authorList>
    </citation>
    <scope>NUCLEOTIDE SEQUENCE [LARGE SCALE GENOMIC DNA]</scope>
    <source>
        <strain evidence="5 6">KMU-166</strain>
    </source>
</reference>
<dbReference type="PROSITE" id="PS50883">
    <property type="entry name" value="EAL"/>
    <property type="match status" value="1"/>
</dbReference>
<keyword evidence="6" id="KW-1185">Reference proteome</keyword>
<feature type="domain" description="Response regulatory" evidence="2">
    <location>
        <begin position="10"/>
        <end position="124"/>
    </location>
</feature>
<proteinExistence type="predicted"/>
<dbReference type="SUPFAM" id="SSF52172">
    <property type="entry name" value="CheY-like"/>
    <property type="match status" value="1"/>
</dbReference>
<accession>A0ABX1GGC6</accession>
<name>A0ABX1GGC6_9GAMM</name>
<dbReference type="InterPro" id="IPR029787">
    <property type="entry name" value="Nucleotide_cyclase"/>
</dbReference>
<dbReference type="RefSeq" id="WP_168450780.1">
    <property type="nucleotide sequence ID" value="NZ_JAAWWK010000004.1"/>
</dbReference>
<dbReference type="InterPro" id="IPR050706">
    <property type="entry name" value="Cyclic-di-GMP_PDE-like"/>
</dbReference>
<dbReference type="PROSITE" id="PS50110">
    <property type="entry name" value="RESPONSE_REGULATORY"/>
    <property type="match status" value="1"/>
</dbReference>
<comment type="caution">
    <text evidence="1">Lacks conserved residue(s) required for the propagation of feature annotation.</text>
</comment>
<dbReference type="SMART" id="SM00267">
    <property type="entry name" value="GGDEF"/>
    <property type="match status" value="1"/>
</dbReference>
<dbReference type="EMBL" id="JAAWWK010000004">
    <property type="protein sequence ID" value="NKI18260.1"/>
    <property type="molecule type" value="Genomic_DNA"/>
</dbReference>
<dbReference type="Gene3D" id="3.40.50.2300">
    <property type="match status" value="1"/>
</dbReference>
<dbReference type="SUPFAM" id="SSF55073">
    <property type="entry name" value="Nucleotide cyclase"/>
    <property type="match status" value="1"/>
</dbReference>
<dbReference type="Pfam" id="PF00072">
    <property type="entry name" value="Response_reg"/>
    <property type="match status" value="1"/>
</dbReference>
<dbReference type="PANTHER" id="PTHR33121:SF23">
    <property type="entry name" value="CYCLIC DI-GMP PHOSPHODIESTERASE PDEB"/>
    <property type="match status" value="1"/>
</dbReference>
<sequence>MSASPKDHLACLLVDDDPQGLALYQRDLRGCNIVTAQSGAEALAILARRQDIAVLVTSMSMPDLNGIELLRRVQVECPQVVLIMLTEELDQDAAQHAINTGHVFRFLRKPCPATELRRAIDEGSTLFRTRLEAEKKRLSLEVEIDLHKNTDTITGLANRAFFKEKLADALTDANKRRDVILCLDINHFHLLNELHSFVAGDALLRRIANILQVYSRDNDIVSRTSNDVFVMYLLNCDSQKVNFLIDAIRRDIAHLDFSWQGNRFDVTASIGAIPLHSPAADANMLMRLIEIATKIAKEQGRDSVYISSIDDPELQKRLEEMGYFSHINTLISQQRLRLYYQTIRSINDDKTGLHFELLLRVIDENNQHHSPVHMLNAAEKYILSEKIDRWVIDAAVAFFSQNPHITEKLNLCSINLSANSLRNVKMADYINMAFASAGLNPENFCFEITETAAVINLESAIGFVKLLHQKGFKIAIDDFGTGHSSFAYLKHFSFDYLKIDGVFIQNLQHDKVNEAITSAINHLAHTLGKKTIAEYVESEETVSLLRSMGVDYIQGYHVGVPQAIENLVG</sequence>
<dbReference type="Proteomes" id="UP000765845">
    <property type="component" value="Unassembled WGS sequence"/>
</dbReference>
<dbReference type="Gene3D" id="3.30.70.270">
    <property type="match status" value="1"/>
</dbReference>
<dbReference type="InterPro" id="IPR043128">
    <property type="entry name" value="Rev_trsase/Diguanyl_cyclase"/>
</dbReference>
<dbReference type="Pfam" id="PF00990">
    <property type="entry name" value="GGDEF"/>
    <property type="match status" value="1"/>
</dbReference>
<dbReference type="InterPro" id="IPR000160">
    <property type="entry name" value="GGDEF_dom"/>
</dbReference>
<evidence type="ECO:0000259" key="2">
    <source>
        <dbReference type="PROSITE" id="PS50110"/>
    </source>
</evidence>
<dbReference type="SMART" id="SM00448">
    <property type="entry name" value="REC"/>
    <property type="match status" value="1"/>
</dbReference>
<protein>
    <submittedName>
        <fullName evidence="5">EAL domain-containing protein</fullName>
    </submittedName>
</protein>
<dbReference type="PANTHER" id="PTHR33121">
    <property type="entry name" value="CYCLIC DI-GMP PHOSPHODIESTERASE PDEF"/>
    <property type="match status" value="1"/>
</dbReference>
<dbReference type="NCBIfam" id="TIGR00254">
    <property type="entry name" value="GGDEF"/>
    <property type="match status" value="1"/>
</dbReference>
<evidence type="ECO:0000313" key="6">
    <source>
        <dbReference type="Proteomes" id="UP000765845"/>
    </source>
</evidence>
<organism evidence="5 6">
    <name type="scientific">Spongiibacter thalassae</name>
    <dbReference type="NCBI Taxonomy" id="2721624"/>
    <lineage>
        <taxon>Bacteria</taxon>
        <taxon>Pseudomonadati</taxon>
        <taxon>Pseudomonadota</taxon>
        <taxon>Gammaproteobacteria</taxon>
        <taxon>Cellvibrionales</taxon>
        <taxon>Spongiibacteraceae</taxon>
        <taxon>Spongiibacter</taxon>
    </lineage>
</organism>
<dbReference type="SMART" id="SM00052">
    <property type="entry name" value="EAL"/>
    <property type="match status" value="1"/>
</dbReference>
<dbReference type="Gene3D" id="3.20.20.450">
    <property type="entry name" value="EAL domain"/>
    <property type="match status" value="1"/>
</dbReference>
<dbReference type="CDD" id="cd01948">
    <property type="entry name" value="EAL"/>
    <property type="match status" value="1"/>
</dbReference>
<dbReference type="SUPFAM" id="SSF141868">
    <property type="entry name" value="EAL domain-like"/>
    <property type="match status" value="1"/>
</dbReference>
<comment type="caution">
    <text evidence="5">The sequence shown here is derived from an EMBL/GenBank/DDBJ whole genome shotgun (WGS) entry which is preliminary data.</text>
</comment>
<evidence type="ECO:0000256" key="1">
    <source>
        <dbReference type="PROSITE-ProRule" id="PRU00169"/>
    </source>
</evidence>
<dbReference type="CDD" id="cd01949">
    <property type="entry name" value="GGDEF"/>
    <property type="match status" value="1"/>
</dbReference>
<dbReference type="InterPro" id="IPR001789">
    <property type="entry name" value="Sig_transdc_resp-reg_receiver"/>
</dbReference>
<dbReference type="InterPro" id="IPR035919">
    <property type="entry name" value="EAL_sf"/>
</dbReference>
<feature type="domain" description="GGDEF" evidence="4">
    <location>
        <begin position="176"/>
        <end position="309"/>
    </location>
</feature>
<dbReference type="PROSITE" id="PS50887">
    <property type="entry name" value="GGDEF"/>
    <property type="match status" value="1"/>
</dbReference>
<dbReference type="Pfam" id="PF00563">
    <property type="entry name" value="EAL"/>
    <property type="match status" value="1"/>
</dbReference>
<evidence type="ECO:0000259" key="4">
    <source>
        <dbReference type="PROSITE" id="PS50887"/>
    </source>
</evidence>
<feature type="domain" description="EAL" evidence="3">
    <location>
        <begin position="320"/>
        <end position="569"/>
    </location>
</feature>
<dbReference type="InterPro" id="IPR011006">
    <property type="entry name" value="CheY-like_superfamily"/>
</dbReference>
<dbReference type="InterPro" id="IPR001633">
    <property type="entry name" value="EAL_dom"/>
</dbReference>
<evidence type="ECO:0000259" key="3">
    <source>
        <dbReference type="PROSITE" id="PS50883"/>
    </source>
</evidence>
<evidence type="ECO:0000313" key="5">
    <source>
        <dbReference type="EMBL" id="NKI18260.1"/>
    </source>
</evidence>